<dbReference type="InterPro" id="IPR055951">
    <property type="entry name" value="DUF7529"/>
</dbReference>
<reference evidence="1" key="1">
    <citation type="journal article" date="2007" name="ISME J.">
        <title>Genomic plasticity in prokaryotes: the case of the square haloarchaeon.</title>
        <authorList>
            <person name="Cuadros-Orellana S."/>
            <person name="Martin-Cuadrado A.B."/>
            <person name="Legault B."/>
            <person name="D'Auria G."/>
            <person name="Zhaxybayeva O."/>
            <person name="Papke R.T."/>
            <person name="Rodriguez-Valera F."/>
        </authorList>
    </citation>
    <scope>NUCLEOTIDE SEQUENCE</scope>
</reference>
<dbReference type="EMBL" id="EF584002">
    <property type="protein sequence ID" value="ABQ76159.1"/>
    <property type="molecule type" value="Genomic_DNA"/>
</dbReference>
<protein>
    <submittedName>
        <fullName evidence="1">Uncharacterized protein</fullName>
    </submittedName>
</protein>
<evidence type="ECO:0000313" key="1">
    <source>
        <dbReference type="EMBL" id="ABQ76159.1"/>
    </source>
</evidence>
<proteinExistence type="predicted"/>
<organism evidence="1">
    <name type="scientific">uncultured haloarchaeon</name>
    <dbReference type="NCBI Taxonomy" id="160804"/>
    <lineage>
        <taxon>Archaea</taxon>
        <taxon>Methanobacteriati</taxon>
        <taxon>Methanobacteriota</taxon>
        <taxon>Stenosarchaea group</taxon>
        <taxon>Halobacteria</taxon>
        <taxon>Halobacteriales</taxon>
        <taxon>Halobacteriaceae</taxon>
        <taxon>environmental samples</taxon>
    </lineage>
</organism>
<name>A5YT52_9EURY</name>
<sequence length="248" mass="27062">MKTRIRSCRLEMGNIQAGAQSYTDIMRIGPDSGIPGEQSREHDMSGSPAHIAAAADAVRDGWKATIEDTYRMVDDREADGYRTALVVAAETMPRGPANDDHKINTENMSGDINVASSIIMTPPECSSAPKWGISHVVPRNAEDSIEFIDPPFTVDETLVYQRVVKGTVFIVTECICIEEVSPPRSLFIAGAYSITHAASLVRVAMNCNRMISHLHYLDGTHIATLLHGDATTFFPNPERFLNAGLSGE</sequence>
<dbReference type="Pfam" id="PF24373">
    <property type="entry name" value="DUF7529"/>
    <property type="match status" value="2"/>
</dbReference>
<dbReference type="AlphaFoldDB" id="A5YT52"/>
<accession>A5YT52</accession>